<accession>A0A8B9V788</accession>
<dbReference type="GO" id="GO:0004984">
    <property type="term" value="F:olfactory receptor activity"/>
    <property type="evidence" value="ECO:0007669"/>
    <property type="project" value="InterPro"/>
</dbReference>
<keyword evidence="11" id="KW-1185">Reference proteome</keyword>
<dbReference type="PANTHER" id="PTHR26450:SF87">
    <property type="entry name" value="OLFACTORY RECEPTOR 51F2"/>
    <property type="match status" value="1"/>
</dbReference>
<keyword evidence="3 8" id="KW-0812">Transmembrane</keyword>
<keyword evidence="6 8" id="KW-0472">Membrane</keyword>
<dbReference type="InterPro" id="IPR050402">
    <property type="entry name" value="OR51/52/56-like"/>
</dbReference>
<feature type="transmembrane region" description="Helical" evidence="8">
    <location>
        <begin position="181"/>
        <end position="206"/>
    </location>
</feature>
<reference evidence="10" key="2">
    <citation type="submission" date="2025-09" db="UniProtKB">
        <authorList>
            <consortium name="Ensembl"/>
        </authorList>
    </citation>
    <scope>IDENTIFICATION</scope>
</reference>
<dbReference type="GO" id="GO:0005886">
    <property type="term" value="C:plasma membrane"/>
    <property type="evidence" value="ECO:0007669"/>
    <property type="project" value="TreeGrafter"/>
</dbReference>
<evidence type="ECO:0000256" key="6">
    <source>
        <dbReference type="ARBA" id="ARBA00023136"/>
    </source>
</evidence>
<evidence type="ECO:0000256" key="2">
    <source>
        <dbReference type="ARBA" id="ARBA00022606"/>
    </source>
</evidence>
<keyword evidence="9" id="KW-0732">Signal</keyword>
<evidence type="ECO:0000256" key="8">
    <source>
        <dbReference type="SAM" id="Phobius"/>
    </source>
</evidence>
<evidence type="ECO:0000313" key="11">
    <source>
        <dbReference type="Proteomes" id="UP000694549"/>
    </source>
</evidence>
<keyword evidence="4" id="KW-0552">Olfaction</keyword>
<evidence type="ECO:0000256" key="4">
    <source>
        <dbReference type="ARBA" id="ARBA00022725"/>
    </source>
</evidence>
<feature type="transmembrane region" description="Helical" evidence="8">
    <location>
        <begin position="97"/>
        <end position="118"/>
    </location>
</feature>
<protein>
    <submittedName>
        <fullName evidence="10">Olfactory receptor family 51 subfamily Q member 1</fullName>
    </submittedName>
</protein>
<evidence type="ECO:0000256" key="5">
    <source>
        <dbReference type="ARBA" id="ARBA00022989"/>
    </source>
</evidence>
<feature type="signal peptide" evidence="9">
    <location>
        <begin position="1"/>
        <end position="24"/>
    </location>
</feature>
<proteinExistence type="predicted"/>
<name>A0A8B9V788_9AVES</name>
<organism evidence="10 11">
    <name type="scientific">Anas zonorhyncha</name>
    <name type="common">Eastern spot-billed duck</name>
    <dbReference type="NCBI Taxonomy" id="75864"/>
    <lineage>
        <taxon>Eukaryota</taxon>
        <taxon>Metazoa</taxon>
        <taxon>Chordata</taxon>
        <taxon>Craniata</taxon>
        <taxon>Vertebrata</taxon>
        <taxon>Euteleostomi</taxon>
        <taxon>Archelosauria</taxon>
        <taxon>Archosauria</taxon>
        <taxon>Dinosauria</taxon>
        <taxon>Saurischia</taxon>
        <taxon>Theropoda</taxon>
        <taxon>Coelurosauria</taxon>
        <taxon>Aves</taxon>
        <taxon>Neognathae</taxon>
        <taxon>Galloanserae</taxon>
        <taxon>Anseriformes</taxon>
        <taxon>Anatidae</taxon>
        <taxon>Anatinae</taxon>
        <taxon>Anas</taxon>
    </lineage>
</organism>
<keyword evidence="2" id="KW-0716">Sensory transduction</keyword>
<evidence type="ECO:0000256" key="3">
    <source>
        <dbReference type="ARBA" id="ARBA00022692"/>
    </source>
</evidence>
<evidence type="ECO:0000256" key="1">
    <source>
        <dbReference type="ARBA" id="ARBA00004141"/>
    </source>
</evidence>
<dbReference type="SUPFAM" id="SSF81321">
    <property type="entry name" value="Family A G protein-coupled receptor-like"/>
    <property type="match status" value="1"/>
</dbReference>
<keyword evidence="5 8" id="KW-1133">Transmembrane helix</keyword>
<feature type="transmembrane region" description="Helical" evidence="8">
    <location>
        <begin position="139"/>
        <end position="161"/>
    </location>
</feature>
<comment type="subcellular location">
    <subcellularLocation>
        <location evidence="1">Membrane</location>
        <topology evidence="1">Multi-pass membrane protein</topology>
    </subcellularLocation>
</comment>
<evidence type="ECO:0000313" key="10">
    <source>
        <dbReference type="Ensembl" id="ENSAZOP00000020129.1"/>
    </source>
</evidence>
<dbReference type="AlphaFoldDB" id="A0A8B9V788"/>
<sequence>MWSSSSSNTCCSAFILTDIPLLEAACVWLSIPSLAFTSHSLWGTAPSSVISTDPSLHKPRYCFLAMLVISDLGLSLLPVMSIFWVNYRKTSLDAYFVQGYFIHSFSFLGSSLLLAIAFDHRVGICYPLRYSSILTIARISRVGLAALCRCLLGVLSSIFVLRRLSCRSHVCSHAYCLRQDLIKLVLFNMGIAVVILKIVLDPLLIVSSHIMICKKILSIASQRDPIIYSIKTKQIRQGHQGLHVKKEFLHHST</sequence>
<dbReference type="Proteomes" id="UP000694549">
    <property type="component" value="Unplaced"/>
</dbReference>
<dbReference type="Ensembl" id="ENSAZOT00000021622.1">
    <property type="protein sequence ID" value="ENSAZOP00000020129.1"/>
    <property type="gene ID" value="ENSAZOG00000013049.1"/>
</dbReference>
<feature type="transmembrane region" description="Helical" evidence="8">
    <location>
        <begin position="61"/>
        <end position="85"/>
    </location>
</feature>
<evidence type="ECO:0000256" key="9">
    <source>
        <dbReference type="SAM" id="SignalP"/>
    </source>
</evidence>
<dbReference type="Pfam" id="PF13853">
    <property type="entry name" value="7tm_4"/>
    <property type="match status" value="1"/>
</dbReference>
<reference evidence="10" key="1">
    <citation type="submission" date="2025-08" db="UniProtKB">
        <authorList>
            <consortium name="Ensembl"/>
        </authorList>
    </citation>
    <scope>IDENTIFICATION</scope>
</reference>
<dbReference type="GO" id="GO:0007186">
    <property type="term" value="P:G protein-coupled receptor signaling pathway"/>
    <property type="evidence" value="ECO:0007669"/>
    <property type="project" value="InterPro"/>
</dbReference>
<dbReference type="PANTHER" id="PTHR26450">
    <property type="entry name" value="OLFACTORY RECEPTOR 56B1-RELATED"/>
    <property type="match status" value="1"/>
</dbReference>
<dbReference type="InterPro" id="IPR000725">
    <property type="entry name" value="Olfact_rcpt"/>
</dbReference>
<evidence type="ECO:0000256" key="7">
    <source>
        <dbReference type="ARBA" id="ARBA00023224"/>
    </source>
</evidence>
<dbReference type="Gene3D" id="1.20.1070.10">
    <property type="entry name" value="Rhodopsin 7-helix transmembrane proteins"/>
    <property type="match status" value="1"/>
</dbReference>
<keyword evidence="7" id="KW-0807">Transducer</keyword>
<feature type="chain" id="PRO_5034435007" evidence="9">
    <location>
        <begin position="25"/>
        <end position="253"/>
    </location>
</feature>